<feature type="compositionally biased region" description="Polar residues" evidence="6">
    <location>
        <begin position="177"/>
        <end position="187"/>
    </location>
</feature>
<keyword evidence="8" id="KW-1185">Reference proteome</keyword>
<feature type="region of interest" description="Disordered" evidence="6">
    <location>
        <begin position="162"/>
        <end position="207"/>
    </location>
</feature>
<dbReference type="NCBIfam" id="TIGR00756">
    <property type="entry name" value="PPR"/>
    <property type="match status" value="1"/>
</dbReference>
<reference evidence="7" key="1">
    <citation type="submission" date="2022-07" db="EMBL/GenBank/DDBJ databases">
        <title>Phylogenomic reconstructions and comparative analyses of Kickxellomycotina fungi.</title>
        <authorList>
            <person name="Reynolds N.K."/>
            <person name="Stajich J.E."/>
            <person name="Barry K."/>
            <person name="Grigoriev I.V."/>
            <person name="Crous P."/>
            <person name="Smith M.E."/>
        </authorList>
    </citation>
    <scope>NUCLEOTIDE SEQUENCE</scope>
    <source>
        <strain evidence="7">RSA 1196</strain>
    </source>
</reference>
<dbReference type="EMBL" id="JANBPY010001476">
    <property type="protein sequence ID" value="KAJ1959886.1"/>
    <property type="molecule type" value="Genomic_DNA"/>
</dbReference>
<evidence type="ECO:0000313" key="7">
    <source>
        <dbReference type="EMBL" id="KAJ1959886.1"/>
    </source>
</evidence>
<dbReference type="Proteomes" id="UP001150925">
    <property type="component" value="Unassembled WGS sequence"/>
</dbReference>
<evidence type="ECO:0008006" key="9">
    <source>
        <dbReference type="Google" id="ProtNLM"/>
    </source>
</evidence>
<protein>
    <recommendedName>
        <fullName evidence="9">Pentatricopeptide repeat-containing protein</fullName>
    </recommendedName>
</protein>
<name>A0A9W8ASW8_9FUNG</name>
<proteinExistence type="inferred from homology"/>
<comment type="subunit">
    <text evidence="4">Binds to mitochondrial small subunit 15S rRNA.</text>
</comment>
<organism evidence="7 8">
    <name type="scientific">Dispira parvispora</name>
    <dbReference type="NCBI Taxonomy" id="1520584"/>
    <lineage>
        <taxon>Eukaryota</taxon>
        <taxon>Fungi</taxon>
        <taxon>Fungi incertae sedis</taxon>
        <taxon>Zoopagomycota</taxon>
        <taxon>Kickxellomycotina</taxon>
        <taxon>Dimargaritomycetes</taxon>
        <taxon>Dimargaritales</taxon>
        <taxon>Dimargaritaceae</taxon>
        <taxon>Dispira</taxon>
    </lineage>
</organism>
<feature type="compositionally biased region" description="Basic and acidic residues" evidence="6">
    <location>
        <begin position="196"/>
        <end position="207"/>
    </location>
</feature>
<evidence type="ECO:0000256" key="3">
    <source>
        <dbReference type="ARBA" id="ARBA00044493"/>
    </source>
</evidence>
<feature type="repeat" description="PPR" evidence="5">
    <location>
        <begin position="37"/>
        <end position="71"/>
    </location>
</feature>
<evidence type="ECO:0000313" key="8">
    <source>
        <dbReference type="Proteomes" id="UP001150925"/>
    </source>
</evidence>
<comment type="similarity">
    <text evidence="1">Belongs to the CCM1 family.</text>
</comment>
<sequence>MPKDPYLLAQRVDRLVTKKKADDAIALVMNAPQRLHTVVVWNHLIQACVERGGINRALRLFNQLKKRGLKPNPQTYTLLLTCCARSDSPHTVEIASDLFEKLQDTTTPSLRHVNALLQVYANAGDTPILLQTFHEMPAAGPGAPDHITYTIVIKHLCQSRQTIQPREKAPSKGTMPTEETNASNTDQVLLDQPSKGSEHSPTPDERFERAYGVWQDLVRDQQSRMVMNQLNKVQTPLIHLDAALLEPLLIACMRTEKKTSLQSGLGILEHALSLNSPSEVQQPLNKKPGVRTATPMPGPLFDANFAELVTPVTFNALSVLCTRSGEFTKGFHYIRQIFQHCPDLRLNLSNYLRWSALVKRAMYVASNEGSKGESLQ</sequence>
<accession>A0A9W8ASW8</accession>
<dbReference type="AlphaFoldDB" id="A0A9W8ASW8"/>
<evidence type="ECO:0000256" key="4">
    <source>
        <dbReference type="ARBA" id="ARBA00044511"/>
    </source>
</evidence>
<evidence type="ECO:0000256" key="2">
    <source>
        <dbReference type="ARBA" id="ARBA00022737"/>
    </source>
</evidence>
<evidence type="ECO:0000256" key="6">
    <source>
        <dbReference type="SAM" id="MobiDB-lite"/>
    </source>
</evidence>
<dbReference type="InterPro" id="IPR011990">
    <property type="entry name" value="TPR-like_helical_dom_sf"/>
</dbReference>
<dbReference type="PROSITE" id="PS51375">
    <property type="entry name" value="PPR"/>
    <property type="match status" value="1"/>
</dbReference>
<dbReference type="Gene3D" id="1.25.40.10">
    <property type="entry name" value="Tetratricopeptide repeat domain"/>
    <property type="match status" value="1"/>
</dbReference>
<dbReference type="OrthoDB" id="185373at2759"/>
<evidence type="ECO:0000256" key="1">
    <source>
        <dbReference type="ARBA" id="ARBA00006192"/>
    </source>
</evidence>
<dbReference type="InterPro" id="IPR002885">
    <property type="entry name" value="PPR_rpt"/>
</dbReference>
<comment type="caution">
    <text evidence="7">The sequence shown here is derived from an EMBL/GenBank/DDBJ whole genome shotgun (WGS) entry which is preliminary data.</text>
</comment>
<keyword evidence="2" id="KW-0677">Repeat</keyword>
<dbReference type="Pfam" id="PF13041">
    <property type="entry name" value="PPR_2"/>
    <property type="match status" value="1"/>
</dbReference>
<gene>
    <name evidence="7" type="ORF">IWQ62_004434</name>
</gene>
<comment type="function">
    <text evidence="3">Regulates mitochondrial small subunit maturation by controlling 15S rRNA 5'-end processing. Localizes to the 5' precursor of the 15S rRNA in a position that is subsequently occupied by mS47 in the mature yeast mtSSU. Uses structure and sequence-specific RNA recognition, binding to a single-stranded region of the precursor and specifically recognizing bases -6 to -1. The exchange of Ccm1 for mS47 is coupled to the irreversible removal of precursor rRNA that is accompanied by conformational changes of the mitoribosomal proteins uS5m and mS26. These conformational changes signal completion of 5'-end rRNA processing through protection of the mature 5'-end of the 15S rRNA and stabilization of mS47. The removal of the 5' precursor together with the dissociation of Ccm1 may be catalyzed by the 5'-3' exoribonuclease Pet127. Involved in the specific removal of group I introns in mitochondrial encoded transcripts.</text>
</comment>
<dbReference type="PANTHER" id="PTHR47447">
    <property type="entry name" value="OS03G0856100 PROTEIN"/>
    <property type="match status" value="1"/>
</dbReference>
<dbReference type="PANTHER" id="PTHR47447:SF17">
    <property type="entry name" value="OS12G0638900 PROTEIN"/>
    <property type="match status" value="1"/>
</dbReference>
<evidence type="ECO:0000256" key="5">
    <source>
        <dbReference type="PROSITE-ProRule" id="PRU00708"/>
    </source>
</evidence>